<dbReference type="PANTHER" id="PTHR48104:SF30">
    <property type="entry name" value="METACASPASE-1"/>
    <property type="match status" value="1"/>
</dbReference>
<proteinExistence type="predicted"/>
<dbReference type="Proteomes" id="UP000182932">
    <property type="component" value="Unassembled WGS sequence"/>
</dbReference>
<dbReference type="PANTHER" id="PTHR48104">
    <property type="entry name" value="METACASPASE-4"/>
    <property type="match status" value="1"/>
</dbReference>
<sequence>MQSARGAKVEAGGWSGKIRAMTRAIAALSLLIFASAAAPASAEIRALLVGVSEYRYLDADLRGPANDVGLMARALMARGAKASGITVLAAPSARLPEGVTNAGEPTRAAILGGLAELAARSDGETQAVFYFSGHGTQMPDLNGDEQGGFDEIFLPADAKGWNGAIGTVENAIVDDEMTAPLQAILDTGASVVAMLDACYSETGFRALPDSAAAPVARYIAPSLLAMPSDLSEGETAAPAAPPLVGDFVFLYAAQQNQRAFEYPLGDPADPANWYGDFTRAVAMALESGAALTWADLLQQAMAEMNANAPATQTPDAEGPLLERAVLGQTEPRAPVIRTAGDRLQAGALQGVRQGAIYEIFASSDGPALAEARVTALEATSARMQATGALPPRGFARLKSPGQPQPVRLAGPIVADGADYGPLQQEIARLRAARAPDGVVWTEGPADYTLVLTDGALALAGRDGIVDGAGPGSAPRAMAPDGLLDLLERAVRVFQVRSATQQVSAGRTGLTLSGFGPTYGLTHVPVTGGGAGCDSGTVQAEQPVSKMVTVRHCDQLWLEIKNPSRTARDVTVLYIDADNRISAIWPEAGLSNRVGFDETVEAGLLIQNPAPQRHGLEEIIVLTVPARDNAPRTVLTALADPAPTRAIPEDTPGAAAWLLQATLPDAATRNLSLPGALTPLEVTRFSIRLVPD</sequence>
<dbReference type="SUPFAM" id="SSF52129">
    <property type="entry name" value="Caspase-like"/>
    <property type="match status" value="1"/>
</dbReference>
<organism evidence="2 3">
    <name type="scientific">Marinovum algicola</name>
    <dbReference type="NCBI Taxonomy" id="42444"/>
    <lineage>
        <taxon>Bacteria</taxon>
        <taxon>Pseudomonadati</taxon>
        <taxon>Pseudomonadota</taxon>
        <taxon>Alphaproteobacteria</taxon>
        <taxon>Rhodobacterales</taxon>
        <taxon>Roseobacteraceae</taxon>
        <taxon>Marinovum</taxon>
    </lineage>
</organism>
<dbReference type="GO" id="GO:0004197">
    <property type="term" value="F:cysteine-type endopeptidase activity"/>
    <property type="evidence" value="ECO:0007669"/>
    <property type="project" value="InterPro"/>
</dbReference>
<dbReference type="EMBL" id="FNYY01000002">
    <property type="protein sequence ID" value="SEI96084.1"/>
    <property type="molecule type" value="Genomic_DNA"/>
</dbReference>
<name>A0A975ZMC6_9RHOB</name>
<comment type="caution">
    <text evidence="2">The sequence shown here is derived from an EMBL/GenBank/DDBJ whole genome shotgun (WGS) entry which is preliminary data.</text>
</comment>
<dbReference type="AlphaFoldDB" id="A0A975ZMC6"/>
<dbReference type="Pfam" id="PF00656">
    <property type="entry name" value="Peptidase_C14"/>
    <property type="match status" value="1"/>
</dbReference>
<dbReference type="InterPro" id="IPR011600">
    <property type="entry name" value="Pept_C14_caspase"/>
</dbReference>
<protein>
    <submittedName>
        <fullName evidence="2">Caspase domain-containing protein</fullName>
    </submittedName>
</protein>
<dbReference type="GO" id="GO:0005737">
    <property type="term" value="C:cytoplasm"/>
    <property type="evidence" value="ECO:0007669"/>
    <property type="project" value="TreeGrafter"/>
</dbReference>
<evidence type="ECO:0000313" key="3">
    <source>
        <dbReference type="Proteomes" id="UP000182932"/>
    </source>
</evidence>
<evidence type="ECO:0000313" key="2">
    <source>
        <dbReference type="EMBL" id="SEI96084.1"/>
    </source>
</evidence>
<keyword evidence="3" id="KW-1185">Reference proteome</keyword>
<dbReference type="InterPro" id="IPR029030">
    <property type="entry name" value="Caspase-like_dom_sf"/>
</dbReference>
<feature type="domain" description="Peptidase C14 caspase" evidence="1">
    <location>
        <begin position="45"/>
        <end position="316"/>
    </location>
</feature>
<accession>A0A975ZMC6</accession>
<gene>
    <name evidence="2" type="ORF">SAMN04487940_102487</name>
</gene>
<evidence type="ECO:0000259" key="1">
    <source>
        <dbReference type="Pfam" id="PF00656"/>
    </source>
</evidence>
<reference evidence="2 3" key="1">
    <citation type="submission" date="2016-10" db="EMBL/GenBank/DDBJ databases">
        <authorList>
            <person name="Varghese N."/>
            <person name="Submissions S."/>
        </authorList>
    </citation>
    <scope>NUCLEOTIDE SEQUENCE [LARGE SCALE GENOMIC DNA]</scope>
    <source>
        <strain evidence="2 3">FF3</strain>
    </source>
</reference>
<dbReference type="GO" id="GO:0006508">
    <property type="term" value="P:proteolysis"/>
    <property type="evidence" value="ECO:0007669"/>
    <property type="project" value="InterPro"/>
</dbReference>
<dbReference type="InterPro" id="IPR050452">
    <property type="entry name" value="Metacaspase"/>
</dbReference>
<dbReference type="Gene3D" id="3.40.50.1460">
    <property type="match status" value="1"/>
</dbReference>